<keyword evidence="6" id="KW-0862">Zinc</keyword>
<dbReference type="GO" id="GO:0004222">
    <property type="term" value="F:metalloendopeptidase activity"/>
    <property type="evidence" value="ECO:0007669"/>
    <property type="project" value="TreeGrafter"/>
</dbReference>
<dbReference type="EMBL" id="AMRJ01000033">
    <property type="protein sequence ID" value="EKF73148.1"/>
    <property type="molecule type" value="Genomic_DNA"/>
</dbReference>
<dbReference type="InterPro" id="IPR045834">
    <property type="entry name" value="Csd3_N2"/>
</dbReference>
<dbReference type="CDD" id="cd12797">
    <property type="entry name" value="M23_peptidase"/>
    <property type="match status" value="1"/>
</dbReference>
<accession>L0W8U2</accession>
<dbReference type="Pfam" id="PF19425">
    <property type="entry name" value="Csd3_N2"/>
    <property type="match status" value="1"/>
</dbReference>
<evidence type="ECO:0000256" key="5">
    <source>
        <dbReference type="ARBA" id="ARBA00022801"/>
    </source>
</evidence>
<dbReference type="InterPro" id="IPR007340">
    <property type="entry name" value="LysM_Opacity-associatedA"/>
</dbReference>
<evidence type="ECO:0000256" key="7">
    <source>
        <dbReference type="ARBA" id="ARBA00023049"/>
    </source>
</evidence>
<dbReference type="Gene3D" id="3.10.450.350">
    <property type="match status" value="2"/>
</dbReference>
<evidence type="ECO:0000256" key="1">
    <source>
        <dbReference type="ARBA" id="ARBA00001947"/>
    </source>
</evidence>
<dbReference type="InterPro" id="IPR011055">
    <property type="entry name" value="Dup_hybrid_motif"/>
</dbReference>
<dbReference type="GO" id="GO:0042834">
    <property type="term" value="F:peptidoglycan binding"/>
    <property type="evidence" value="ECO:0007669"/>
    <property type="project" value="InterPro"/>
</dbReference>
<dbReference type="Gene3D" id="2.70.70.10">
    <property type="entry name" value="Glucose Permease (Domain IIA)"/>
    <property type="match status" value="1"/>
</dbReference>
<dbReference type="FunFam" id="2.70.70.10:FF:000002">
    <property type="entry name" value="Murein DD-endopeptidase MepM"/>
    <property type="match status" value="1"/>
</dbReference>
<dbReference type="InterPro" id="IPR016047">
    <property type="entry name" value="M23ase_b-sheet_dom"/>
</dbReference>
<keyword evidence="7" id="KW-0482">Metalloprotease</keyword>
<dbReference type="eggNOG" id="COG0739">
    <property type="taxonomic scope" value="Bacteria"/>
</dbReference>
<dbReference type="InterPro" id="IPR018392">
    <property type="entry name" value="LysM"/>
</dbReference>
<dbReference type="Pfam" id="PF04225">
    <property type="entry name" value="LysM_OapA"/>
    <property type="match status" value="1"/>
</dbReference>
<evidence type="ECO:0000256" key="2">
    <source>
        <dbReference type="ARBA" id="ARBA00004196"/>
    </source>
</evidence>
<gene>
    <name evidence="9" type="ORF">A11A3_15137</name>
</gene>
<dbReference type="PANTHER" id="PTHR21666">
    <property type="entry name" value="PEPTIDASE-RELATED"/>
    <property type="match status" value="1"/>
</dbReference>
<dbReference type="Proteomes" id="UP000010164">
    <property type="component" value="Unassembled WGS sequence"/>
</dbReference>
<dbReference type="GO" id="GO:0030313">
    <property type="term" value="C:cell envelope"/>
    <property type="evidence" value="ECO:0007669"/>
    <property type="project" value="UniProtKB-SubCell"/>
</dbReference>
<sequence>MTSPGKAQPENAATPGTVTPAFHNVEYTVEPGDTLEAIFNQQQIPGNDLYGVLEADEPYLVVDVLQPGDKLVFQLGKENTLHSLSIPVDPSKTVTYQREEDGHFAYREAVTPTRWVTDVVRGKISGSFYASASQAGLSDQTIMTIDQLFKSKLDFRRDLRAGDAFQIVIKRETIDGKPIGNNHVLAAHINAHRRDISAYLHSDGTYYDANGDNLTPALLRYPTQKRFRISSSFNPWRLNPVSGHYAPHNGVDFATPKGTPVISTGDGRVVRTATHRYAGKYIVIEEFGPYSTRYLHLSKILVHRGQHVSRGQVIGLSGNTGRSTGPHLHYELHIKGKPVNPITADIPMLKSIPKTELADYRRHVQTLQAMMSDATELAQQDAAYREGGDQAVCSNKQDNSSSC</sequence>
<dbReference type="RefSeq" id="WP_008930197.1">
    <property type="nucleotide sequence ID" value="NZ_AMRJ01000033.1"/>
</dbReference>
<dbReference type="AlphaFoldDB" id="L0W8U2"/>
<evidence type="ECO:0000256" key="6">
    <source>
        <dbReference type="ARBA" id="ARBA00022833"/>
    </source>
</evidence>
<keyword evidence="10" id="KW-1185">Reference proteome</keyword>
<dbReference type="GO" id="GO:0006508">
    <property type="term" value="P:proteolysis"/>
    <property type="evidence" value="ECO:0007669"/>
    <property type="project" value="UniProtKB-KW"/>
</dbReference>
<evidence type="ECO:0000313" key="10">
    <source>
        <dbReference type="Proteomes" id="UP000010164"/>
    </source>
</evidence>
<dbReference type="InterPro" id="IPR050570">
    <property type="entry name" value="Cell_wall_metabolism_enzyme"/>
</dbReference>
<name>L0W8U2_9GAMM</name>
<organism evidence="9 10">
    <name type="scientific">Alcanivorax hongdengensis A-11-3</name>
    <dbReference type="NCBI Taxonomy" id="1177179"/>
    <lineage>
        <taxon>Bacteria</taxon>
        <taxon>Pseudomonadati</taxon>
        <taxon>Pseudomonadota</taxon>
        <taxon>Gammaproteobacteria</taxon>
        <taxon>Oceanospirillales</taxon>
        <taxon>Alcanivoracaceae</taxon>
        <taxon>Alcanivorax</taxon>
    </lineage>
</organism>
<dbReference type="Pfam" id="PF01551">
    <property type="entry name" value="Peptidase_M23"/>
    <property type="match status" value="1"/>
</dbReference>
<comment type="caution">
    <text evidence="9">The sequence shown here is derived from an EMBL/GenBank/DDBJ whole genome shotgun (WGS) entry which is preliminary data.</text>
</comment>
<dbReference type="PROSITE" id="PS51782">
    <property type="entry name" value="LYSM"/>
    <property type="match status" value="1"/>
</dbReference>
<dbReference type="eggNOG" id="COG3061">
    <property type="taxonomic scope" value="Bacteria"/>
</dbReference>
<dbReference type="PATRIC" id="fig|1177179.3.peg.2979"/>
<evidence type="ECO:0000313" key="9">
    <source>
        <dbReference type="EMBL" id="EKF73148.1"/>
    </source>
</evidence>
<keyword evidence="3" id="KW-0645">Protease</keyword>
<evidence type="ECO:0000259" key="8">
    <source>
        <dbReference type="PROSITE" id="PS51782"/>
    </source>
</evidence>
<feature type="domain" description="LysM" evidence="8">
    <location>
        <begin position="25"/>
        <end position="73"/>
    </location>
</feature>
<proteinExistence type="predicted"/>
<dbReference type="PANTHER" id="PTHR21666:SF292">
    <property type="entry name" value="MUREIN DD-ENDOPEPTIDASE MEPM"/>
    <property type="match status" value="1"/>
</dbReference>
<dbReference type="GO" id="GO:0046872">
    <property type="term" value="F:metal ion binding"/>
    <property type="evidence" value="ECO:0007669"/>
    <property type="project" value="UniProtKB-KW"/>
</dbReference>
<evidence type="ECO:0000256" key="4">
    <source>
        <dbReference type="ARBA" id="ARBA00022723"/>
    </source>
</evidence>
<evidence type="ECO:0000256" key="3">
    <source>
        <dbReference type="ARBA" id="ARBA00022670"/>
    </source>
</evidence>
<dbReference type="STRING" id="1177179.A11A3_15137"/>
<protein>
    <submittedName>
        <fullName evidence="9">Metalloendopeptidase-like membrane protein</fullName>
    </submittedName>
</protein>
<comment type="subcellular location">
    <subcellularLocation>
        <location evidence="2">Cell envelope</location>
    </subcellularLocation>
</comment>
<dbReference type="SUPFAM" id="SSF51261">
    <property type="entry name" value="Duplicated hybrid motif"/>
    <property type="match status" value="1"/>
</dbReference>
<keyword evidence="4" id="KW-0479">Metal-binding</keyword>
<reference evidence="9 10" key="1">
    <citation type="journal article" date="2012" name="J. Bacteriol.">
        <title>Genome Sequence of the Alkane-Degrading Bacterium Alcanivorax hongdengensis Type Strain A-11-3.</title>
        <authorList>
            <person name="Lai Q."/>
            <person name="Shao Z."/>
        </authorList>
    </citation>
    <scope>NUCLEOTIDE SEQUENCE [LARGE SCALE GENOMIC DNA]</scope>
    <source>
        <strain evidence="9 10">A-11-3</strain>
    </source>
</reference>
<comment type="cofactor">
    <cofactor evidence="1">
        <name>Zn(2+)</name>
        <dbReference type="ChEBI" id="CHEBI:29105"/>
    </cofactor>
</comment>
<keyword evidence="5" id="KW-0378">Hydrolase</keyword>